<dbReference type="STRING" id="1218598.LEP1GSC060_1992"/>
<sequence length="45" mass="5156">MIFIIVDFTRFSPDLKPDRIGNGIFAILKSPSIKDRLKVKDSSIY</sequence>
<keyword evidence="2" id="KW-1185">Reference proteome</keyword>
<gene>
    <name evidence="1" type="ORF">LEP1GSC060_1992</name>
</gene>
<dbReference type="RefSeq" id="WP_003005176.1">
    <property type="nucleotide sequence ID" value="NZ_AOHC02000038.1"/>
</dbReference>
<dbReference type="AlphaFoldDB" id="N1WA45"/>
<comment type="caution">
    <text evidence="1">The sequence shown here is derived from an EMBL/GenBank/DDBJ whole genome shotgun (WGS) entry which is preliminary data.</text>
</comment>
<organism evidence="1 2">
    <name type="scientific">Leptospira weilii serovar Ranarum str. ICFT</name>
    <dbReference type="NCBI Taxonomy" id="1218598"/>
    <lineage>
        <taxon>Bacteria</taxon>
        <taxon>Pseudomonadati</taxon>
        <taxon>Spirochaetota</taxon>
        <taxon>Spirochaetia</taxon>
        <taxon>Leptospirales</taxon>
        <taxon>Leptospiraceae</taxon>
        <taxon>Leptospira</taxon>
    </lineage>
</organism>
<accession>N1WA45</accession>
<evidence type="ECO:0000313" key="2">
    <source>
        <dbReference type="Proteomes" id="UP000012313"/>
    </source>
</evidence>
<proteinExistence type="predicted"/>
<reference evidence="1" key="1">
    <citation type="submission" date="2013-03" db="EMBL/GenBank/DDBJ databases">
        <authorList>
            <person name="Harkins D.M."/>
            <person name="Durkin A.S."/>
            <person name="Brinkac L.M."/>
            <person name="Haft D.H."/>
            <person name="Selengut J.D."/>
            <person name="Sanka R."/>
            <person name="DePew J."/>
            <person name="Purushe J."/>
            <person name="Hartskeerl R.A."/>
            <person name="Ahmed A."/>
            <person name="van der Linden H."/>
            <person name="Goris M.G.A."/>
            <person name="Vinetz J.M."/>
            <person name="Sutton G.G."/>
            <person name="Nierman W.C."/>
            <person name="Fouts D.E."/>
        </authorList>
    </citation>
    <scope>NUCLEOTIDE SEQUENCE [LARGE SCALE GENOMIC DNA]</scope>
    <source>
        <strain evidence="1">ICFT</strain>
    </source>
</reference>
<name>N1WA45_9LEPT</name>
<dbReference type="EMBL" id="AOHC02000038">
    <property type="protein sequence ID" value="EMY77111.1"/>
    <property type="molecule type" value="Genomic_DNA"/>
</dbReference>
<protein>
    <submittedName>
        <fullName evidence="1">Uncharacterized protein</fullName>
    </submittedName>
</protein>
<evidence type="ECO:0000313" key="1">
    <source>
        <dbReference type="EMBL" id="EMY77111.1"/>
    </source>
</evidence>
<dbReference type="Proteomes" id="UP000012313">
    <property type="component" value="Unassembled WGS sequence"/>
</dbReference>